<evidence type="ECO:0000313" key="3">
    <source>
        <dbReference type="EMBL" id="RYU14323.1"/>
    </source>
</evidence>
<dbReference type="Pfam" id="PF08327">
    <property type="entry name" value="AHSA1"/>
    <property type="match status" value="1"/>
</dbReference>
<dbReference type="RefSeq" id="WP_129985537.1">
    <property type="nucleotide sequence ID" value="NZ_SDPU01000011.1"/>
</dbReference>
<evidence type="ECO:0000256" key="1">
    <source>
        <dbReference type="ARBA" id="ARBA00006817"/>
    </source>
</evidence>
<protein>
    <submittedName>
        <fullName evidence="3">SRPBCC domain-containing protein</fullName>
    </submittedName>
</protein>
<dbReference type="CDD" id="cd07814">
    <property type="entry name" value="SRPBCC_CalC_Aha1-like"/>
    <property type="match status" value="1"/>
</dbReference>
<dbReference type="Proteomes" id="UP000291189">
    <property type="component" value="Unassembled WGS sequence"/>
</dbReference>
<sequence>MTGNDRRFVLEQVRVFDAPAEQVFGLLTEPAGLTRWWGPHGFATPEIQIDLRVGGSLLFTMQPPEGESFHLSGEFITIEFPSRLEFTFRWDEPVPDDRETVVELSLASSGGRTTVTLTQGDFATEERLELHRSGWAESFEKLDAVLHA</sequence>
<dbReference type="OrthoDB" id="3365660at2"/>
<keyword evidence="4" id="KW-1185">Reference proteome</keyword>
<dbReference type="AlphaFoldDB" id="A0A4Q5J732"/>
<dbReference type="Gene3D" id="3.30.530.20">
    <property type="match status" value="1"/>
</dbReference>
<proteinExistence type="inferred from homology"/>
<name>A0A4Q5J732_9ACTN</name>
<comment type="similarity">
    <text evidence="1">Belongs to the AHA1 family.</text>
</comment>
<evidence type="ECO:0000259" key="2">
    <source>
        <dbReference type="Pfam" id="PF08327"/>
    </source>
</evidence>
<dbReference type="InterPro" id="IPR013538">
    <property type="entry name" value="ASHA1/2-like_C"/>
</dbReference>
<comment type="caution">
    <text evidence="3">The sequence shown here is derived from an EMBL/GenBank/DDBJ whole genome shotgun (WGS) entry which is preliminary data.</text>
</comment>
<dbReference type="EMBL" id="SDPU01000011">
    <property type="protein sequence ID" value="RYU14323.1"/>
    <property type="molecule type" value="Genomic_DNA"/>
</dbReference>
<reference evidence="3 4" key="1">
    <citation type="submission" date="2019-01" db="EMBL/GenBank/DDBJ databases">
        <title>Nocardioides guangzhouensis sp. nov., an actinobacterium isolated from soil.</title>
        <authorList>
            <person name="Fu Y."/>
            <person name="Cai Y."/>
            <person name="Lin Z."/>
            <person name="Chen P."/>
        </authorList>
    </citation>
    <scope>NUCLEOTIDE SEQUENCE [LARGE SCALE GENOMIC DNA]</scope>
    <source>
        <strain evidence="3 4">NBRC 105384</strain>
    </source>
</reference>
<dbReference type="InterPro" id="IPR023393">
    <property type="entry name" value="START-like_dom_sf"/>
</dbReference>
<accession>A0A4Q5J732</accession>
<gene>
    <name evidence="3" type="ORF">ETU37_03705</name>
</gene>
<dbReference type="SUPFAM" id="SSF55961">
    <property type="entry name" value="Bet v1-like"/>
    <property type="match status" value="1"/>
</dbReference>
<organism evidence="3 4">
    <name type="scientific">Nocardioides iriomotensis</name>
    <dbReference type="NCBI Taxonomy" id="715784"/>
    <lineage>
        <taxon>Bacteria</taxon>
        <taxon>Bacillati</taxon>
        <taxon>Actinomycetota</taxon>
        <taxon>Actinomycetes</taxon>
        <taxon>Propionibacteriales</taxon>
        <taxon>Nocardioidaceae</taxon>
        <taxon>Nocardioides</taxon>
    </lineage>
</organism>
<feature type="domain" description="Activator of Hsp90 ATPase homologue 1/2-like C-terminal" evidence="2">
    <location>
        <begin position="17"/>
        <end position="146"/>
    </location>
</feature>
<evidence type="ECO:0000313" key="4">
    <source>
        <dbReference type="Proteomes" id="UP000291189"/>
    </source>
</evidence>